<feature type="transmembrane region" description="Helical" evidence="7">
    <location>
        <begin position="283"/>
        <end position="308"/>
    </location>
</feature>
<evidence type="ECO:0000256" key="5">
    <source>
        <dbReference type="ARBA" id="ARBA00023136"/>
    </source>
</evidence>
<dbReference type="Proteomes" id="UP000019491">
    <property type="component" value="Unassembled WGS sequence"/>
</dbReference>
<keyword evidence="3 7" id="KW-0812">Transmembrane</keyword>
<feature type="transmembrane region" description="Helical" evidence="7">
    <location>
        <begin position="344"/>
        <end position="364"/>
    </location>
</feature>
<dbReference type="InterPro" id="IPR002293">
    <property type="entry name" value="AA/rel_permease1"/>
</dbReference>
<organism evidence="8 9">
    <name type="scientific">Rhodococcus wratislaviensis NBRC 100605</name>
    <dbReference type="NCBI Taxonomy" id="1219028"/>
    <lineage>
        <taxon>Bacteria</taxon>
        <taxon>Bacillati</taxon>
        <taxon>Actinomycetota</taxon>
        <taxon>Actinomycetes</taxon>
        <taxon>Mycobacteriales</taxon>
        <taxon>Nocardiaceae</taxon>
        <taxon>Rhodococcus</taxon>
    </lineage>
</organism>
<comment type="caution">
    <text evidence="8">The sequence shown here is derived from an EMBL/GenBank/DDBJ whole genome shotgun (WGS) entry which is preliminary data.</text>
</comment>
<dbReference type="InterPro" id="IPR050367">
    <property type="entry name" value="APC_superfamily"/>
</dbReference>
<evidence type="ECO:0000313" key="8">
    <source>
        <dbReference type="EMBL" id="GAF48213.1"/>
    </source>
</evidence>
<dbReference type="PIRSF" id="PIRSF006060">
    <property type="entry name" value="AA_transporter"/>
    <property type="match status" value="1"/>
</dbReference>
<feature type="transmembrane region" description="Helical" evidence="7">
    <location>
        <begin position="406"/>
        <end position="424"/>
    </location>
</feature>
<dbReference type="AlphaFoldDB" id="X0PXS1"/>
<comment type="subcellular location">
    <subcellularLocation>
        <location evidence="1">Cell membrane</location>
        <topology evidence="1">Multi-pass membrane protein</topology>
    </subcellularLocation>
</comment>
<feature type="transmembrane region" description="Helical" evidence="7">
    <location>
        <begin position="171"/>
        <end position="192"/>
    </location>
</feature>
<proteinExistence type="predicted"/>
<name>X0PXS1_RHOWR</name>
<sequence length="517" mass="56171">MSDSIDQHVLAKTLTWRDGIALGLALPTGLFVTFGYLLGVVGAWVAIAVWFSGAVISYLQCRVFAEMASMFPRDSGGVARYAIEGWKKYFAPLGAIAAFGYWIGWSLTISMAAVVFGELIEATWFQDNTLDFGIFGNHLGLEHLFALGAMLFAWAFNYFGLKFGAAVNKVLGLLVVVGLTVVSVACLVSPSIDWSTANLSWSVAGDWRTVAVVFYVTAWAVYAGEIVASFAPEYKDTARDTSRAMSRISLFMIVLFVVVPTALSGGLGEETIRDNPVTYVAVAFGQAFGGASWIGTIVIAFSLLVGMISTTADGGRALFGLAQEGMTIKQLDWVNRWGVPGRSLTLDVLLNATVMLLVGHPVSILLASNLGYLLSIILGLSAFILLRRDRPNWPRPIRRSNGWIPVVAVLVAFNVFITVIGVLNPELLGYGGARESVIAVAILLFSVVLYAYRRVVQDKLPMLWRLPAPAMPQGADALALEFEMRATTRPPTVHDVHDENDAARAGRRRIHPSEERK</sequence>
<dbReference type="EMBL" id="BAWF01000050">
    <property type="protein sequence ID" value="GAF48213.1"/>
    <property type="molecule type" value="Genomic_DNA"/>
</dbReference>
<evidence type="ECO:0000256" key="6">
    <source>
        <dbReference type="SAM" id="MobiDB-lite"/>
    </source>
</evidence>
<feature type="transmembrane region" description="Helical" evidence="7">
    <location>
        <begin position="20"/>
        <end position="38"/>
    </location>
</feature>
<keyword evidence="9" id="KW-1185">Reference proteome</keyword>
<evidence type="ECO:0000256" key="3">
    <source>
        <dbReference type="ARBA" id="ARBA00022692"/>
    </source>
</evidence>
<evidence type="ECO:0000256" key="4">
    <source>
        <dbReference type="ARBA" id="ARBA00022989"/>
    </source>
</evidence>
<protein>
    <submittedName>
        <fullName evidence="8">Putative amino acid transporter</fullName>
    </submittedName>
</protein>
<evidence type="ECO:0000313" key="9">
    <source>
        <dbReference type="Proteomes" id="UP000019491"/>
    </source>
</evidence>
<dbReference type="Pfam" id="PF13520">
    <property type="entry name" value="AA_permease_2"/>
    <property type="match status" value="1"/>
</dbReference>
<dbReference type="GO" id="GO:0005886">
    <property type="term" value="C:plasma membrane"/>
    <property type="evidence" value="ECO:0007669"/>
    <property type="project" value="UniProtKB-SubCell"/>
</dbReference>
<dbReference type="GO" id="GO:0022857">
    <property type="term" value="F:transmembrane transporter activity"/>
    <property type="evidence" value="ECO:0007669"/>
    <property type="project" value="InterPro"/>
</dbReference>
<feature type="region of interest" description="Disordered" evidence="6">
    <location>
        <begin position="489"/>
        <end position="517"/>
    </location>
</feature>
<feature type="compositionally biased region" description="Basic and acidic residues" evidence="6">
    <location>
        <begin position="489"/>
        <end position="504"/>
    </location>
</feature>
<reference evidence="8 9" key="1">
    <citation type="submission" date="2014-02" db="EMBL/GenBank/DDBJ databases">
        <title>Whole genome shotgun sequence of Rhodococcus wratislaviensis NBRC 100605.</title>
        <authorList>
            <person name="Hosoyama A."/>
            <person name="Tsuchikane K."/>
            <person name="Yoshida I."/>
            <person name="Ohji S."/>
            <person name="Ichikawa N."/>
            <person name="Yamazoe A."/>
            <person name="Fujita N."/>
        </authorList>
    </citation>
    <scope>NUCLEOTIDE SEQUENCE [LARGE SCALE GENOMIC DNA]</scope>
    <source>
        <strain evidence="8 9">NBRC 100605</strain>
    </source>
</reference>
<gene>
    <name evidence="8" type="ORF">RW1_050_00530</name>
</gene>
<feature type="transmembrane region" description="Helical" evidence="7">
    <location>
        <begin position="370"/>
        <end position="386"/>
    </location>
</feature>
<feature type="transmembrane region" description="Helical" evidence="7">
    <location>
        <begin position="244"/>
        <end position="263"/>
    </location>
</feature>
<accession>X0PXS1</accession>
<dbReference type="PANTHER" id="PTHR42770">
    <property type="entry name" value="AMINO ACID TRANSPORTER-RELATED"/>
    <property type="match status" value="1"/>
</dbReference>
<dbReference type="RefSeq" id="WP_052033502.1">
    <property type="nucleotide sequence ID" value="NZ_BAWF01000050.1"/>
</dbReference>
<dbReference type="PANTHER" id="PTHR42770:SF11">
    <property type="entry name" value="INNER MEMBRANE TRANSPORT PROTEIN YBAT"/>
    <property type="match status" value="1"/>
</dbReference>
<feature type="transmembrane region" description="Helical" evidence="7">
    <location>
        <begin position="436"/>
        <end position="452"/>
    </location>
</feature>
<dbReference type="Gene3D" id="1.20.1740.10">
    <property type="entry name" value="Amino acid/polyamine transporter I"/>
    <property type="match status" value="1"/>
</dbReference>
<evidence type="ECO:0000256" key="1">
    <source>
        <dbReference type="ARBA" id="ARBA00004651"/>
    </source>
</evidence>
<keyword evidence="5 7" id="KW-0472">Membrane</keyword>
<keyword evidence="2" id="KW-1003">Cell membrane</keyword>
<feature type="transmembrane region" description="Helical" evidence="7">
    <location>
        <begin position="140"/>
        <end position="159"/>
    </location>
</feature>
<evidence type="ECO:0000256" key="7">
    <source>
        <dbReference type="SAM" id="Phobius"/>
    </source>
</evidence>
<feature type="transmembrane region" description="Helical" evidence="7">
    <location>
        <begin position="89"/>
        <end position="120"/>
    </location>
</feature>
<evidence type="ECO:0000256" key="2">
    <source>
        <dbReference type="ARBA" id="ARBA00022475"/>
    </source>
</evidence>
<feature type="transmembrane region" description="Helical" evidence="7">
    <location>
        <begin position="44"/>
        <end position="65"/>
    </location>
</feature>
<keyword evidence="4 7" id="KW-1133">Transmembrane helix</keyword>
<feature type="transmembrane region" description="Helical" evidence="7">
    <location>
        <begin position="212"/>
        <end position="232"/>
    </location>
</feature>